<dbReference type="EMBL" id="LN887683">
    <property type="protein sequence ID" value="CUR42463.1"/>
    <property type="molecule type" value="Genomic_DNA"/>
</dbReference>
<dbReference type="Proteomes" id="UP000235484">
    <property type="component" value="Unassembled WGS sequence"/>
</dbReference>
<accession>A0A0U5K0K1</accession>
<proteinExistence type="predicted"/>
<dbReference type="RefSeq" id="WP_102816969.1">
    <property type="nucleotide sequence ID" value="NZ_LN887683.1"/>
</dbReference>
<organism evidence="1 2">
    <name type="scientific">Limosilactobacillus reuteri</name>
    <name type="common">Lactobacillus reuteri</name>
    <dbReference type="NCBI Taxonomy" id="1598"/>
    <lineage>
        <taxon>Bacteria</taxon>
        <taxon>Bacillati</taxon>
        <taxon>Bacillota</taxon>
        <taxon>Bacilli</taxon>
        <taxon>Lactobacillales</taxon>
        <taxon>Lactobacillaceae</taxon>
        <taxon>Limosilactobacillus</taxon>
    </lineage>
</organism>
<gene>
    <name evidence="1" type="ORF">LRLP16767_LR202_02132</name>
</gene>
<evidence type="ECO:0000313" key="1">
    <source>
        <dbReference type="EMBL" id="CUR42463.1"/>
    </source>
</evidence>
<evidence type="ECO:0000313" key="2">
    <source>
        <dbReference type="Proteomes" id="UP000235484"/>
    </source>
</evidence>
<sequence length="160" mass="18656">MERDIFNPDIQAAPVYPVAFKIQNQKHLDEFPTYEIADPQIELTEDGNINFQLFCTIYLDSEFLKNFSDRDNFIYLNVLSTNDQQQEIYLTQQRGEFPTDQGSLITYSFHVVIDKKNVEKFKLDCLKVQLAITQKHEGEMGITESIRVGRFLNTVIPIKK</sequence>
<protein>
    <submittedName>
        <fullName evidence="1">Uncharacterized protein</fullName>
    </submittedName>
</protein>
<dbReference type="AlphaFoldDB" id="A0A0U5K0K1"/>
<reference evidence="2" key="1">
    <citation type="submission" date="2015-10" db="EMBL/GenBank/DDBJ databases">
        <authorList>
            <person name="Crossman L.C."/>
        </authorList>
    </citation>
    <scope>NUCLEOTIDE SEQUENCE [LARGE SCALE GENOMIC DNA]</scope>
    <source>
        <strain evidence="2">20-2</strain>
    </source>
</reference>
<name>A0A0U5K0K1_LIMRT</name>